<evidence type="ECO:0000256" key="1">
    <source>
        <dbReference type="SAM" id="MobiDB-lite"/>
    </source>
</evidence>
<proteinExistence type="predicted"/>
<feature type="region of interest" description="Disordered" evidence="1">
    <location>
        <begin position="94"/>
        <end position="116"/>
    </location>
</feature>
<evidence type="ECO:0000313" key="2">
    <source>
        <dbReference type="EMBL" id="KAA8494289.1"/>
    </source>
</evidence>
<gene>
    <name evidence="2" type="ORF">FVE85_4264</name>
</gene>
<reference evidence="3" key="1">
    <citation type="journal article" date="2019" name="Nat. Commun.">
        <title>Expansion of phycobilisome linker gene families in mesophilic red algae.</title>
        <authorList>
            <person name="Lee J."/>
            <person name="Kim D."/>
            <person name="Bhattacharya D."/>
            <person name="Yoon H.S."/>
        </authorList>
    </citation>
    <scope>NUCLEOTIDE SEQUENCE [LARGE SCALE GENOMIC DNA]</scope>
    <source>
        <strain evidence="3">CCMP 1328</strain>
    </source>
</reference>
<dbReference type="AlphaFoldDB" id="A0A5J4YSA9"/>
<protein>
    <submittedName>
        <fullName evidence="2">Uncharacterized protein</fullName>
    </submittedName>
</protein>
<keyword evidence="3" id="KW-1185">Reference proteome</keyword>
<organism evidence="2 3">
    <name type="scientific">Porphyridium purpureum</name>
    <name type="common">Red alga</name>
    <name type="synonym">Porphyridium cruentum</name>
    <dbReference type="NCBI Taxonomy" id="35688"/>
    <lineage>
        <taxon>Eukaryota</taxon>
        <taxon>Rhodophyta</taxon>
        <taxon>Bangiophyceae</taxon>
        <taxon>Porphyridiales</taxon>
        <taxon>Porphyridiaceae</taxon>
        <taxon>Porphyridium</taxon>
    </lineage>
</organism>
<accession>A0A5J4YSA9</accession>
<dbReference type="EMBL" id="VRMN01000005">
    <property type="protein sequence ID" value="KAA8494289.1"/>
    <property type="molecule type" value="Genomic_DNA"/>
</dbReference>
<dbReference type="Proteomes" id="UP000324585">
    <property type="component" value="Unassembled WGS sequence"/>
</dbReference>
<comment type="caution">
    <text evidence="2">The sequence shown here is derived from an EMBL/GenBank/DDBJ whole genome shotgun (WGS) entry which is preliminary data.</text>
</comment>
<feature type="compositionally biased region" description="Low complexity" evidence="1">
    <location>
        <begin position="26"/>
        <end position="38"/>
    </location>
</feature>
<feature type="region of interest" description="Disordered" evidence="1">
    <location>
        <begin position="16"/>
        <end position="49"/>
    </location>
</feature>
<evidence type="ECO:0000313" key="3">
    <source>
        <dbReference type="Proteomes" id="UP000324585"/>
    </source>
</evidence>
<feature type="compositionally biased region" description="Basic and acidic residues" evidence="1">
    <location>
        <begin position="105"/>
        <end position="116"/>
    </location>
</feature>
<name>A0A5J4YSA9_PORPP</name>
<sequence length="116" mass="12088">MGNYCCLPESERDTAFQGTGRRLGGADDAGAAGALHGASPPPDVKDTELSAAAASAVALPAAVDAAAREKVLQAATERMAKTGPAKIKRKYEYKQSDAQVAGRMPDSRVDVQDWVN</sequence>